<accession>A0ABP8ZH22</accession>
<dbReference type="InterPro" id="IPR000111">
    <property type="entry name" value="Glyco_hydro_27/36_CS"/>
</dbReference>
<organism evidence="7 8">
    <name type="scientific">Amnibacterium soli</name>
    <dbReference type="NCBI Taxonomy" id="1282736"/>
    <lineage>
        <taxon>Bacteria</taxon>
        <taxon>Bacillati</taxon>
        <taxon>Actinomycetota</taxon>
        <taxon>Actinomycetes</taxon>
        <taxon>Micrococcales</taxon>
        <taxon>Microbacteriaceae</taxon>
        <taxon>Amnibacterium</taxon>
    </lineage>
</organism>
<dbReference type="InterPro" id="IPR013785">
    <property type="entry name" value="Aldolase_TIM"/>
</dbReference>
<dbReference type="CDD" id="cd14791">
    <property type="entry name" value="GH36"/>
    <property type="match status" value="1"/>
</dbReference>
<evidence type="ECO:0000259" key="5">
    <source>
        <dbReference type="Pfam" id="PF16874"/>
    </source>
</evidence>
<dbReference type="RefSeq" id="WP_345482253.1">
    <property type="nucleotide sequence ID" value="NZ_BAABLP010000009.1"/>
</dbReference>
<dbReference type="EC" id="3.2.1.22" evidence="2"/>
<evidence type="ECO:0000256" key="1">
    <source>
        <dbReference type="ARBA" id="ARBA00001255"/>
    </source>
</evidence>
<dbReference type="EMBL" id="BAABLP010000009">
    <property type="protein sequence ID" value="GAA4755588.1"/>
    <property type="molecule type" value="Genomic_DNA"/>
</dbReference>
<dbReference type="InterPro" id="IPR038417">
    <property type="entry name" value="Alpga-gal_N_sf"/>
</dbReference>
<keyword evidence="3" id="KW-0378">Hydrolase</keyword>
<dbReference type="Gene3D" id="2.70.98.60">
    <property type="entry name" value="alpha-galactosidase from lactobacil brevis"/>
    <property type="match status" value="1"/>
</dbReference>
<feature type="domain" description="Glycosyl hydrolase family 36 N-terminal" evidence="6">
    <location>
        <begin position="19"/>
        <end position="250"/>
    </location>
</feature>
<dbReference type="Pfam" id="PF16875">
    <property type="entry name" value="Glyco_hydro_36N"/>
    <property type="match status" value="1"/>
</dbReference>
<evidence type="ECO:0000313" key="7">
    <source>
        <dbReference type="EMBL" id="GAA4755588.1"/>
    </source>
</evidence>
<name>A0ABP8ZH22_9MICO</name>
<dbReference type="Pfam" id="PF16874">
    <property type="entry name" value="Glyco_hydro_36C"/>
    <property type="match status" value="1"/>
</dbReference>
<protein>
    <recommendedName>
        <fullName evidence="2">alpha-galactosidase</fullName>
        <ecNumber evidence="2">3.2.1.22</ecNumber>
    </recommendedName>
</protein>
<dbReference type="SUPFAM" id="SSF51445">
    <property type="entry name" value="(Trans)glycosidases"/>
    <property type="match status" value="1"/>
</dbReference>
<reference evidence="8" key="1">
    <citation type="journal article" date="2019" name="Int. J. Syst. Evol. Microbiol.">
        <title>The Global Catalogue of Microorganisms (GCM) 10K type strain sequencing project: providing services to taxonomists for standard genome sequencing and annotation.</title>
        <authorList>
            <consortium name="The Broad Institute Genomics Platform"/>
            <consortium name="The Broad Institute Genome Sequencing Center for Infectious Disease"/>
            <person name="Wu L."/>
            <person name="Ma J."/>
        </authorList>
    </citation>
    <scope>NUCLEOTIDE SEQUENCE [LARGE SCALE GENOMIC DNA]</scope>
    <source>
        <strain evidence="8">JCM 19015</strain>
    </source>
</reference>
<dbReference type="Proteomes" id="UP001500121">
    <property type="component" value="Unassembled WGS sequence"/>
</dbReference>
<gene>
    <name evidence="7" type="ORF">GCM10025783_30980</name>
</gene>
<dbReference type="Gene3D" id="3.20.20.70">
    <property type="entry name" value="Aldolase class I"/>
    <property type="match status" value="1"/>
</dbReference>
<dbReference type="InterPro" id="IPR050985">
    <property type="entry name" value="Alpha-glycosidase_related"/>
</dbReference>
<dbReference type="InterPro" id="IPR002252">
    <property type="entry name" value="Glyco_hydro_36"/>
</dbReference>
<comment type="catalytic activity">
    <reaction evidence="1">
        <text>Hydrolysis of terminal, non-reducing alpha-D-galactose residues in alpha-D-galactosides, including galactose oligosaccharides, galactomannans and galactolipids.</text>
        <dbReference type="EC" id="3.2.1.22"/>
    </reaction>
</comment>
<sequence>MLRLRVDDVSFVLGQDDRGLPVVLHFGAALGEDAAAELQATAGTATMHSSFDVPTGPTVAASGADGWSGTPAFEWHAAGVVPAALTASSVQGAADRAEVVLTEPRTGGRVVLAYRLHPSGVLEARAELHNDGSAVLDVTALRLLLPLPDRARELLDFTGAWSGERRPQRHDLADGTWLRAGRRGRTGHDAATLTSVGTSGFAHRSGEVWSAHLGWSGNGEVLVERLPEGAGPLGSLLGAGELLAPGEVRLAPGEHHATPSVFFAWSDRGLDGVAKRLHALVRSFPAHPASPRPLLLNSWEAVYFDHDLDRLLGLVRAAADLGVERFVLDDGWFLGRRSDSSGLGDWTVDRAVWPQGLAPLSDAVHAAGMQFGLWFEPEMVNPDSDLARAHPEWILADAEGAGRLWRNQQVLNLGEEACFAHVLGAIDRVVGEAGVDFIKWDHNRDLHEAVDRATGRAGVHRQTSAYYRMVDALRQRHPGLEIESCASGGARADLGVVQHAQRIWTSDTIDPLERQMIQRGLELLLPLELIGAHVGAARAHTTGRTTSLPFRLATALFGHSGIEADVTALPEEDRAAIAAWVALYREQRPLLHSGEVVHADAVPDGAALTGVVAADRGRALFQWVQLRTGRSGADPRTPFPGIDPAKRYRVRFREEIGRAARRGTADPVWCRELAGGGEAVLSGEVLGGPGVPLPALQPAEALLVELLAVE</sequence>
<evidence type="ECO:0000256" key="2">
    <source>
        <dbReference type="ARBA" id="ARBA00012755"/>
    </source>
</evidence>
<dbReference type="InterPro" id="IPR031705">
    <property type="entry name" value="Glyco_hydro_36_C"/>
</dbReference>
<dbReference type="InterPro" id="IPR017853">
    <property type="entry name" value="GH"/>
</dbReference>
<keyword evidence="8" id="KW-1185">Reference proteome</keyword>
<evidence type="ECO:0000256" key="3">
    <source>
        <dbReference type="ARBA" id="ARBA00022801"/>
    </source>
</evidence>
<comment type="caution">
    <text evidence="7">The sequence shown here is derived from an EMBL/GenBank/DDBJ whole genome shotgun (WGS) entry which is preliminary data.</text>
</comment>
<proteinExistence type="predicted"/>
<dbReference type="PROSITE" id="PS00512">
    <property type="entry name" value="ALPHA_GALACTOSIDASE"/>
    <property type="match status" value="1"/>
</dbReference>
<evidence type="ECO:0000313" key="8">
    <source>
        <dbReference type="Proteomes" id="UP001500121"/>
    </source>
</evidence>
<keyword evidence="4" id="KW-0326">Glycosidase</keyword>
<dbReference type="InterPro" id="IPR031704">
    <property type="entry name" value="Glyco_hydro_36_N"/>
</dbReference>
<dbReference type="PANTHER" id="PTHR43053:SF3">
    <property type="entry name" value="ALPHA-GALACTOSIDASE C-RELATED"/>
    <property type="match status" value="1"/>
</dbReference>
<evidence type="ECO:0000259" key="6">
    <source>
        <dbReference type="Pfam" id="PF16875"/>
    </source>
</evidence>
<feature type="domain" description="Glycosyl hydrolase family 36 C-terminal" evidence="5">
    <location>
        <begin position="610"/>
        <end position="704"/>
    </location>
</feature>
<dbReference type="Pfam" id="PF02065">
    <property type="entry name" value="Melibiase"/>
    <property type="match status" value="1"/>
</dbReference>
<dbReference type="PANTHER" id="PTHR43053">
    <property type="entry name" value="GLYCOSIDASE FAMILY 31"/>
    <property type="match status" value="1"/>
</dbReference>
<dbReference type="PRINTS" id="PR00743">
    <property type="entry name" value="GLHYDRLASE36"/>
</dbReference>
<evidence type="ECO:0000256" key="4">
    <source>
        <dbReference type="ARBA" id="ARBA00023295"/>
    </source>
</evidence>